<dbReference type="Proteomes" id="UP000004691">
    <property type="component" value="Unassembled WGS sequence"/>
</dbReference>
<feature type="transmembrane region" description="Helical" evidence="1">
    <location>
        <begin position="148"/>
        <end position="172"/>
    </location>
</feature>
<dbReference type="EMBL" id="JH636049">
    <property type="protein sequence ID" value="EID52896.1"/>
    <property type="molecule type" value="Genomic_DNA"/>
</dbReference>
<keyword evidence="1" id="KW-1133">Transmembrane helix</keyword>
<evidence type="ECO:0000313" key="3">
    <source>
        <dbReference type="EMBL" id="EID52896.1"/>
    </source>
</evidence>
<keyword evidence="1" id="KW-0472">Membrane</keyword>
<dbReference type="PANTHER" id="PTHR44086:SF10">
    <property type="entry name" value="THIOSULFATE SULFURTRANSFERASE_RHODANESE-LIKE DOMAIN-CONTAINING PROTEIN 3"/>
    <property type="match status" value="1"/>
</dbReference>
<proteinExistence type="predicted"/>
<dbReference type="eggNOG" id="COG0607">
    <property type="taxonomic scope" value="Bacteria"/>
</dbReference>
<dbReference type="PANTHER" id="PTHR44086">
    <property type="entry name" value="THIOSULFATE SULFURTRANSFERASE RDL2, MITOCHONDRIAL-RELATED"/>
    <property type="match status" value="1"/>
</dbReference>
<reference evidence="3 4" key="1">
    <citation type="submission" date="2012-01" db="EMBL/GenBank/DDBJ databases">
        <title>Improved High-Quality Draft sequence of Saccharomonospora xinjiangensis XJ-54.</title>
        <authorList>
            <consortium name="US DOE Joint Genome Institute"/>
            <person name="Lucas S."/>
            <person name="Han J."/>
            <person name="Lapidus A."/>
            <person name="Cheng J.-F."/>
            <person name="Goodwin L."/>
            <person name="Pitluck S."/>
            <person name="Peters L."/>
            <person name="Mikhailova N."/>
            <person name="Teshima H."/>
            <person name="Detter J.C."/>
            <person name="Han C."/>
            <person name="Tapia R."/>
            <person name="Land M."/>
            <person name="Hauser L."/>
            <person name="Kyrpides N."/>
            <person name="Ivanova N."/>
            <person name="Pagani I."/>
            <person name="Brambilla E.-M."/>
            <person name="Klenk H.-P."/>
            <person name="Woyke T."/>
        </authorList>
    </citation>
    <scope>NUCLEOTIDE SEQUENCE [LARGE SCALE GENOMIC DNA]</scope>
    <source>
        <strain evidence="3 4">XJ-54</strain>
    </source>
</reference>
<dbReference type="InterPro" id="IPR021309">
    <property type="entry name" value="YgaP-like_TM"/>
</dbReference>
<evidence type="ECO:0000313" key="4">
    <source>
        <dbReference type="Proteomes" id="UP000004691"/>
    </source>
</evidence>
<sequence>MDRATTNGVSPIDPAELKKRLAEGDKLTIIDVRTPAEFESVHIRGSYNLPLPLLSKNPHDLAERISGQAVLICQSGVRATQAHQRLAAVGISHASVLTGGIAAYEAAGGDVIHGAQRWDMERQVRMAAGSLVLLGLAGAKLITPKLGYLSAAIGAGLTFSALTNSCGMAALLAKMPWNRTAADPTVEDAFNSIPTAPQQF</sequence>
<dbReference type="AlphaFoldDB" id="I0UYE3"/>
<dbReference type="CDD" id="cd00158">
    <property type="entry name" value="RHOD"/>
    <property type="match status" value="1"/>
</dbReference>
<keyword evidence="4" id="KW-1185">Reference proteome</keyword>
<dbReference type="SUPFAM" id="SSF52821">
    <property type="entry name" value="Rhodanese/Cell cycle control phosphatase"/>
    <property type="match status" value="1"/>
</dbReference>
<dbReference type="InterPro" id="IPR036873">
    <property type="entry name" value="Rhodanese-like_dom_sf"/>
</dbReference>
<dbReference type="Pfam" id="PF11127">
    <property type="entry name" value="YgaP-like_TM"/>
    <property type="match status" value="1"/>
</dbReference>
<organism evidence="3 4">
    <name type="scientific">Saccharomonospora xinjiangensis XJ-54</name>
    <dbReference type="NCBI Taxonomy" id="882086"/>
    <lineage>
        <taxon>Bacteria</taxon>
        <taxon>Bacillati</taxon>
        <taxon>Actinomycetota</taxon>
        <taxon>Actinomycetes</taxon>
        <taxon>Pseudonocardiales</taxon>
        <taxon>Pseudonocardiaceae</taxon>
        <taxon>Saccharomonospora</taxon>
    </lineage>
</organism>
<dbReference type="PROSITE" id="PS50206">
    <property type="entry name" value="RHODANESE_3"/>
    <property type="match status" value="1"/>
</dbReference>
<accession>I0UYE3</accession>
<dbReference type="GO" id="GO:0004792">
    <property type="term" value="F:thiosulfate-cyanide sulfurtransferase activity"/>
    <property type="evidence" value="ECO:0007669"/>
    <property type="project" value="TreeGrafter"/>
</dbReference>
<gene>
    <name evidence="3" type="ORF">SacxiDRAFT_0624</name>
</gene>
<evidence type="ECO:0000256" key="1">
    <source>
        <dbReference type="SAM" id="Phobius"/>
    </source>
</evidence>
<dbReference type="InterPro" id="IPR001763">
    <property type="entry name" value="Rhodanese-like_dom"/>
</dbReference>
<keyword evidence="1" id="KW-0812">Transmembrane</keyword>
<dbReference type="SMART" id="SM00450">
    <property type="entry name" value="RHOD"/>
    <property type="match status" value="1"/>
</dbReference>
<name>I0UYE3_9PSEU</name>
<dbReference type="STRING" id="882086.SacxiDRAFT_0624"/>
<dbReference type="OrthoDB" id="9800872at2"/>
<dbReference type="Pfam" id="PF00581">
    <property type="entry name" value="Rhodanese"/>
    <property type="match status" value="1"/>
</dbReference>
<dbReference type="HOGENOM" id="CLU_107126_0_0_11"/>
<feature type="domain" description="Rhodanese" evidence="2">
    <location>
        <begin position="23"/>
        <end position="113"/>
    </location>
</feature>
<protein>
    <submittedName>
        <fullName evidence="3">Rhodanese-related sulfurtransferase</fullName>
    </submittedName>
</protein>
<dbReference type="RefSeq" id="WP_006237001.1">
    <property type="nucleotide sequence ID" value="NZ_JH636049.1"/>
</dbReference>
<dbReference type="Gene3D" id="6.10.140.1340">
    <property type="match status" value="1"/>
</dbReference>
<dbReference type="Gene3D" id="3.40.250.10">
    <property type="entry name" value="Rhodanese-like domain"/>
    <property type="match status" value="1"/>
</dbReference>
<keyword evidence="3" id="KW-0808">Transferase</keyword>
<evidence type="ECO:0000259" key="2">
    <source>
        <dbReference type="PROSITE" id="PS50206"/>
    </source>
</evidence>